<protein>
    <submittedName>
        <fullName evidence="2">Uncharacterized protein</fullName>
    </submittedName>
</protein>
<name>A0A4C1SEB5_EUMVA</name>
<feature type="transmembrane region" description="Helical" evidence="1">
    <location>
        <begin position="48"/>
        <end position="67"/>
    </location>
</feature>
<dbReference type="AlphaFoldDB" id="A0A4C1SEB5"/>
<evidence type="ECO:0000256" key="1">
    <source>
        <dbReference type="SAM" id="Phobius"/>
    </source>
</evidence>
<keyword evidence="1" id="KW-0812">Transmembrane</keyword>
<reference evidence="2 3" key="1">
    <citation type="journal article" date="2019" name="Commun. Biol.">
        <title>The bagworm genome reveals a unique fibroin gene that provides high tensile strength.</title>
        <authorList>
            <person name="Kono N."/>
            <person name="Nakamura H."/>
            <person name="Ohtoshi R."/>
            <person name="Tomita M."/>
            <person name="Numata K."/>
            <person name="Arakawa K."/>
        </authorList>
    </citation>
    <scope>NUCLEOTIDE SEQUENCE [LARGE SCALE GENOMIC DNA]</scope>
</reference>
<organism evidence="2 3">
    <name type="scientific">Eumeta variegata</name>
    <name type="common">Bagworm moth</name>
    <name type="synonym">Eumeta japonica</name>
    <dbReference type="NCBI Taxonomy" id="151549"/>
    <lineage>
        <taxon>Eukaryota</taxon>
        <taxon>Metazoa</taxon>
        <taxon>Ecdysozoa</taxon>
        <taxon>Arthropoda</taxon>
        <taxon>Hexapoda</taxon>
        <taxon>Insecta</taxon>
        <taxon>Pterygota</taxon>
        <taxon>Neoptera</taxon>
        <taxon>Endopterygota</taxon>
        <taxon>Lepidoptera</taxon>
        <taxon>Glossata</taxon>
        <taxon>Ditrysia</taxon>
        <taxon>Tineoidea</taxon>
        <taxon>Psychidae</taxon>
        <taxon>Oiketicinae</taxon>
        <taxon>Eumeta</taxon>
    </lineage>
</organism>
<evidence type="ECO:0000313" key="2">
    <source>
        <dbReference type="EMBL" id="GBO99706.1"/>
    </source>
</evidence>
<dbReference type="EMBL" id="BGZK01003298">
    <property type="protein sequence ID" value="GBO99706.1"/>
    <property type="molecule type" value="Genomic_DNA"/>
</dbReference>
<dbReference type="Proteomes" id="UP000299102">
    <property type="component" value="Unassembled WGS sequence"/>
</dbReference>
<accession>A0A4C1SEB5</accession>
<keyword evidence="1" id="KW-0472">Membrane</keyword>
<keyword evidence="1" id="KW-1133">Transmembrane helix</keyword>
<evidence type="ECO:0000313" key="3">
    <source>
        <dbReference type="Proteomes" id="UP000299102"/>
    </source>
</evidence>
<keyword evidence="3" id="KW-1185">Reference proteome</keyword>
<comment type="caution">
    <text evidence="2">The sequence shown here is derived from an EMBL/GenBank/DDBJ whole genome shotgun (WGS) entry which is preliminary data.</text>
</comment>
<sequence>MLPKSRRGHKILDCLSCARFKKESLIGFQHAEGAVYRRSVMFPLKGRPFLASLSAAIFAVVGVMYMYRLNVKQYGNFRKENRLQPFQIVLDNKEIFLRLMKITDIWIGISNVALNLGRWDNQRVYKLFDFALIGDTYEESSLSGLLAFNSSPTDDQQIAISHQVTNYEFLMNLSMWLLNNVPTTNVFVGYGFTRNSGVFCLTSQPTKATDISLIDNKIFNCSTHELKCQSTYKQPQQLDEKTTKALWNR</sequence>
<proteinExistence type="predicted"/>
<gene>
    <name evidence="2" type="ORF">EVAR_70533_1</name>
</gene>